<dbReference type="SUPFAM" id="SSF54427">
    <property type="entry name" value="NTF2-like"/>
    <property type="match status" value="1"/>
</dbReference>
<dbReference type="InterPro" id="IPR032710">
    <property type="entry name" value="NTF2-like_dom_sf"/>
</dbReference>
<name>A0A0D1ZI99_EXOME</name>
<keyword evidence="2" id="KW-1185">Reference proteome</keyword>
<reference evidence="1 2" key="1">
    <citation type="submission" date="2015-01" db="EMBL/GenBank/DDBJ databases">
        <title>The Genome Sequence of Exophiala mesophila CBS40295.</title>
        <authorList>
            <consortium name="The Broad Institute Genomics Platform"/>
            <person name="Cuomo C."/>
            <person name="de Hoog S."/>
            <person name="Gorbushina A."/>
            <person name="Stielow B."/>
            <person name="Teixiera M."/>
            <person name="Abouelleil A."/>
            <person name="Chapman S.B."/>
            <person name="Priest M."/>
            <person name="Young S.K."/>
            <person name="Wortman J."/>
            <person name="Nusbaum C."/>
            <person name="Birren B."/>
        </authorList>
    </citation>
    <scope>NUCLEOTIDE SEQUENCE [LARGE SCALE GENOMIC DNA]</scope>
    <source>
        <strain evidence="1 2">CBS 40295</strain>
    </source>
</reference>
<gene>
    <name evidence="1" type="ORF">PV10_04810</name>
</gene>
<accession>A0A0D1ZI99</accession>
<proteinExistence type="predicted"/>
<dbReference type="HOGENOM" id="CLU_1948821_0_0_1"/>
<organism evidence="1 2">
    <name type="scientific">Exophiala mesophila</name>
    <name type="common">Black yeast-like fungus</name>
    <dbReference type="NCBI Taxonomy" id="212818"/>
    <lineage>
        <taxon>Eukaryota</taxon>
        <taxon>Fungi</taxon>
        <taxon>Dikarya</taxon>
        <taxon>Ascomycota</taxon>
        <taxon>Pezizomycotina</taxon>
        <taxon>Eurotiomycetes</taxon>
        <taxon>Chaetothyriomycetidae</taxon>
        <taxon>Chaetothyriales</taxon>
        <taxon>Herpotrichiellaceae</taxon>
        <taxon>Exophiala</taxon>
    </lineage>
</organism>
<dbReference type="AlphaFoldDB" id="A0A0D1ZI99"/>
<evidence type="ECO:0000313" key="1">
    <source>
        <dbReference type="EMBL" id="KIV93609.1"/>
    </source>
</evidence>
<protein>
    <submittedName>
        <fullName evidence="1">Uncharacterized protein</fullName>
    </submittedName>
</protein>
<dbReference type="RefSeq" id="XP_016225183.1">
    <property type="nucleotide sequence ID" value="XM_016369395.1"/>
</dbReference>
<dbReference type="EMBL" id="KN847522">
    <property type="protein sequence ID" value="KIV93609.1"/>
    <property type="molecule type" value="Genomic_DNA"/>
</dbReference>
<dbReference type="GeneID" id="27322655"/>
<dbReference type="OrthoDB" id="4119853at2759"/>
<dbReference type="Proteomes" id="UP000054302">
    <property type="component" value="Unassembled WGS sequence"/>
</dbReference>
<sequence length="129" mass="14861">MLYLNRRIDGAGHVCKGHEEIFKFRDSSWDPITFRKHEINKLYVSDHDNKDVVMLGHVTFGHKNGQRTSADYVGNFAFANTEQGPRIEKYQSWMVGCRGMWHWGILFSEDLCVCLLGFEAFGRSDGDGR</sequence>
<evidence type="ECO:0000313" key="2">
    <source>
        <dbReference type="Proteomes" id="UP000054302"/>
    </source>
</evidence>
<dbReference type="VEuPathDB" id="FungiDB:PV10_04810"/>